<sequence length="324" mass="35336">MTEPQAHHQSDGPVPDLSALGLETWDVVAYRRLLAESSVPVEEHDDGTLVRLIDAGLVRVREGRVYPLSPRHPLQAEAGRRQREVDRLRAAAEMLVSEYRDRPGATAESLQVLVGAAEVTRAAVALVGEAQRVVRGLDRGPYFSAGPLPESAQHRSEGRGVLWRVIYEGESVRRDETGRPDIGESPGEESRMLPRLPFKMIVIDDLAALIALPPDGMALGPETDVRSGGEGLLVRGSLLVGALIRLFEQQWNLAVPVGEGAAELDQADRRLLALLSVGLTDEAMARHIGLSRRTVQRRLAELSKSVGAESRFQLGVEASRRGWV</sequence>
<dbReference type="PANTHER" id="PTHR34293">
    <property type="entry name" value="HTH-TYPE TRANSCRIPTIONAL REGULATOR TRMBL2"/>
    <property type="match status" value="1"/>
</dbReference>
<dbReference type="EMBL" id="FUKP01000060">
    <property type="protein sequence ID" value="SJN31653.1"/>
    <property type="molecule type" value="Genomic_DNA"/>
</dbReference>
<dbReference type="SMART" id="SM00421">
    <property type="entry name" value="HTH_LUXR"/>
    <property type="match status" value="1"/>
</dbReference>
<organism evidence="2 3">
    <name type="scientific">Micrococcus lylae</name>
    <dbReference type="NCBI Taxonomy" id="1273"/>
    <lineage>
        <taxon>Bacteria</taxon>
        <taxon>Bacillati</taxon>
        <taxon>Actinomycetota</taxon>
        <taxon>Actinomycetes</taxon>
        <taxon>Micrococcales</taxon>
        <taxon>Micrococcaceae</taxon>
        <taxon>Micrococcus</taxon>
    </lineage>
</organism>
<dbReference type="GO" id="GO:0003677">
    <property type="term" value="F:DNA binding"/>
    <property type="evidence" value="ECO:0007669"/>
    <property type="project" value="InterPro"/>
</dbReference>
<evidence type="ECO:0000259" key="1">
    <source>
        <dbReference type="SMART" id="SM00421"/>
    </source>
</evidence>
<dbReference type="GO" id="GO:0006355">
    <property type="term" value="P:regulation of DNA-templated transcription"/>
    <property type="evidence" value="ECO:0007669"/>
    <property type="project" value="InterPro"/>
</dbReference>
<dbReference type="Gene3D" id="1.10.10.10">
    <property type="entry name" value="Winged helix-like DNA-binding domain superfamily/Winged helix DNA-binding domain"/>
    <property type="match status" value="1"/>
</dbReference>
<reference evidence="2 3" key="1">
    <citation type="submission" date="2017-02" db="EMBL/GenBank/DDBJ databases">
        <authorList>
            <person name="Peterson S.W."/>
        </authorList>
    </citation>
    <scope>NUCLEOTIDE SEQUENCE [LARGE SCALE GENOMIC DNA]</scope>
    <source>
        <strain evidence="2 3">2B3F</strain>
    </source>
</reference>
<accession>A0A1R4JIS4</accession>
<proteinExistence type="predicted"/>
<evidence type="ECO:0000313" key="2">
    <source>
        <dbReference type="EMBL" id="SJN31653.1"/>
    </source>
</evidence>
<dbReference type="RefSeq" id="WP_245829930.1">
    <property type="nucleotide sequence ID" value="NZ_FUKP01000060.1"/>
</dbReference>
<dbReference type="Proteomes" id="UP000196230">
    <property type="component" value="Unassembled WGS sequence"/>
</dbReference>
<name>A0A1R4JIS4_9MICC</name>
<protein>
    <submittedName>
        <fullName evidence="2">Transcriptional regulator</fullName>
    </submittedName>
</protein>
<dbReference type="InterPro" id="IPR051797">
    <property type="entry name" value="TrmB-like"/>
</dbReference>
<dbReference type="InterPro" id="IPR000792">
    <property type="entry name" value="Tscrpt_reg_LuxR_C"/>
</dbReference>
<dbReference type="AlphaFoldDB" id="A0A1R4JIS4"/>
<dbReference type="PANTHER" id="PTHR34293:SF1">
    <property type="entry name" value="HTH-TYPE TRANSCRIPTIONAL REGULATOR TRMBL2"/>
    <property type="match status" value="1"/>
</dbReference>
<dbReference type="InterPro" id="IPR036388">
    <property type="entry name" value="WH-like_DNA-bd_sf"/>
</dbReference>
<dbReference type="SUPFAM" id="SSF46894">
    <property type="entry name" value="C-terminal effector domain of the bipartite response regulators"/>
    <property type="match status" value="1"/>
</dbReference>
<dbReference type="InterPro" id="IPR016032">
    <property type="entry name" value="Sig_transdc_resp-reg_C-effctor"/>
</dbReference>
<gene>
    <name evidence="2" type="ORF">FM125_08675</name>
</gene>
<evidence type="ECO:0000313" key="3">
    <source>
        <dbReference type="Proteomes" id="UP000196230"/>
    </source>
</evidence>
<feature type="domain" description="HTH luxR-type" evidence="1">
    <location>
        <begin position="261"/>
        <end position="318"/>
    </location>
</feature>